<dbReference type="PANTHER" id="PTHR23278:SF19">
    <property type="entry name" value="OBSCURIN"/>
    <property type="match status" value="1"/>
</dbReference>
<dbReference type="OrthoDB" id="5843397at2759"/>
<evidence type="ECO:0000259" key="2">
    <source>
        <dbReference type="PROSITE" id="PS50853"/>
    </source>
</evidence>
<dbReference type="PROSITE" id="PS50835">
    <property type="entry name" value="IG_LIKE"/>
    <property type="match status" value="1"/>
</dbReference>
<dbReference type="InterPro" id="IPR036179">
    <property type="entry name" value="Ig-like_dom_sf"/>
</dbReference>
<dbReference type="EMBL" id="VSRR010009150">
    <property type="protein sequence ID" value="MPC49869.1"/>
    <property type="molecule type" value="Genomic_DNA"/>
</dbReference>
<keyword evidence="4" id="KW-1185">Reference proteome</keyword>
<evidence type="ECO:0000313" key="3">
    <source>
        <dbReference type="EMBL" id="MPC49869.1"/>
    </source>
</evidence>
<dbReference type="CDD" id="cd00063">
    <property type="entry name" value="FN3"/>
    <property type="match status" value="1"/>
</dbReference>
<proteinExistence type="predicted"/>
<protein>
    <submittedName>
        <fullName evidence="3">Kin of IRRE-like protein 2</fullName>
    </submittedName>
</protein>
<dbReference type="InterPro" id="IPR007110">
    <property type="entry name" value="Ig-like_dom"/>
</dbReference>
<organism evidence="3 4">
    <name type="scientific">Portunus trituberculatus</name>
    <name type="common">Swimming crab</name>
    <name type="synonym">Neptunus trituberculatus</name>
    <dbReference type="NCBI Taxonomy" id="210409"/>
    <lineage>
        <taxon>Eukaryota</taxon>
        <taxon>Metazoa</taxon>
        <taxon>Ecdysozoa</taxon>
        <taxon>Arthropoda</taxon>
        <taxon>Crustacea</taxon>
        <taxon>Multicrustacea</taxon>
        <taxon>Malacostraca</taxon>
        <taxon>Eumalacostraca</taxon>
        <taxon>Eucarida</taxon>
        <taxon>Decapoda</taxon>
        <taxon>Pleocyemata</taxon>
        <taxon>Brachyura</taxon>
        <taxon>Eubrachyura</taxon>
        <taxon>Portunoidea</taxon>
        <taxon>Portunidae</taxon>
        <taxon>Portuninae</taxon>
        <taxon>Portunus</taxon>
    </lineage>
</organism>
<dbReference type="InterPro" id="IPR036116">
    <property type="entry name" value="FN3_sf"/>
</dbReference>
<feature type="domain" description="Fibronectin type-III" evidence="2">
    <location>
        <begin position="85"/>
        <end position="175"/>
    </location>
</feature>
<evidence type="ECO:0000259" key="1">
    <source>
        <dbReference type="PROSITE" id="PS50835"/>
    </source>
</evidence>
<dbReference type="SUPFAM" id="SSF49265">
    <property type="entry name" value="Fibronectin type III"/>
    <property type="match status" value="1"/>
</dbReference>
<evidence type="ECO:0000313" key="4">
    <source>
        <dbReference type="Proteomes" id="UP000324222"/>
    </source>
</evidence>
<name>A0A5B7FXD1_PORTR</name>
<dbReference type="Proteomes" id="UP000324222">
    <property type="component" value="Unassembled WGS sequence"/>
</dbReference>
<comment type="caution">
    <text evidence="3">The sequence shown here is derived from an EMBL/GenBank/DDBJ whole genome shotgun (WGS) entry which is preliminary data.</text>
</comment>
<sequence length="194" mass="21348">MVRLTPNASDDGRLLACRAENRNLPTAVIEDTWKLSVYYTPTAEAMLGASLNPQNIREGDDVYFECHVKANPRAYKVVWKHNPEAPTNCSLYNVSASSLTVACMPGFDGGLNQTFAMEVYGTSPHSLKANITNNHPRFMVTGLDNESEFQLIVYAGNSKGRSSITRLVAITHKLPVKQLETRLSNSGNDGNYHG</sequence>
<dbReference type="PANTHER" id="PTHR23278">
    <property type="entry name" value="SIDESTEP PROTEIN"/>
    <property type="match status" value="1"/>
</dbReference>
<dbReference type="InterPro" id="IPR003961">
    <property type="entry name" value="FN3_dom"/>
</dbReference>
<dbReference type="InterPro" id="IPR013783">
    <property type="entry name" value="Ig-like_fold"/>
</dbReference>
<reference evidence="3 4" key="1">
    <citation type="submission" date="2019-05" db="EMBL/GenBank/DDBJ databases">
        <title>Another draft genome of Portunus trituberculatus and its Hox gene families provides insights of decapod evolution.</title>
        <authorList>
            <person name="Jeong J.-H."/>
            <person name="Song I."/>
            <person name="Kim S."/>
            <person name="Choi T."/>
            <person name="Kim D."/>
            <person name="Ryu S."/>
            <person name="Kim W."/>
        </authorList>
    </citation>
    <scope>NUCLEOTIDE SEQUENCE [LARGE SCALE GENOMIC DNA]</scope>
    <source>
        <tissue evidence="3">Muscle</tissue>
    </source>
</reference>
<gene>
    <name evidence="3" type="primary">Kirrel2</name>
    <name evidence="3" type="ORF">E2C01_043685</name>
</gene>
<accession>A0A5B7FXD1</accession>
<dbReference type="SUPFAM" id="SSF48726">
    <property type="entry name" value="Immunoglobulin"/>
    <property type="match status" value="1"/>
</dbReference>
<dbReference type="AlphaFoldDB" id="A0A5B7FXD1"/>
<dbReference type="Gene3D" id="2.60.40.10">
    <property type="entry name" value="Immunoglobulins"/>
    <property type="match status" value="2"/>
</dbReference>
<feature type="domain" description="Ig-like" evidence="1">
    <location>
        <begin position="41"/>
        <end position="132"/>
    </location>
</feature>
<dbReference type="PROSITE" id="PS50853">
    <property type="entry name" value="FN3"/>
    <property type="match status" value="1"/>
</dbReference>